<evidence type="ECO:0000313" key="2">
    <source>
        <dbReference type="Proteomes" id="UP000241592"/>
    </source>
</evidence>
<keyword evidence="2" id="KW-1185">Reference proteome</keyword>
<evidence type="ECO:0000313" key="1">
    <source>
        <dbReference type="EMBL" id="ATW58065.1"/>
    </source>
</evidence>
<protein>
    <submittedName>
        <fullName evidence="1">Uncharacterized protein</fullName>
    </submittedName>
</protein>
<dbReference type="Proteomes" id="UP000241592">
    <property type="component" value="Segment"/>
</dbReference>
<sequence length="156" mass="17314">MTVFTATKPKCVQTNNGVAWATSIKVNGIVVAKISNDGRGACDDHHWLDKSHVDEFVAQTEAYNAGLKENLHAMFDKKDHRGQPGADFCSGFVEHLMQEAEKLALFERDCKKHVVVQLPGKDTLSLVKNTRPTPELVAKLKKQYPGIKILNPGFDK</sequence>
<organism evidence="1 2">
    <name type="scientific">Pseudomonas phage nickie</name>
    <dbReference type="NCBI Taxonomy" id="2048977"/>
    <lineage>
        <taxon>Viruses</taxon>
        <taxon>Duplodnaviria</taxon>
        <taxon>Heunggongvirae</taxon>
        <taxon>Uroviricota</taxon>
        <taxon>Caudoviricetes</taxon>
        <taxon>Nickievirus</taxon>
        <taxon>Nickievirus nickie</taxon>
    </lineage>
</organism>
<reference evidence="1 2" key="1">
    <citation type="submission" date="2017-09" db="EMBL/GenBank/DDBJ databases">
        <authorList>
            <person name="Ehlers B."/>
            <person name="Leendertz F.H."/>
        </authorList>
    </citation>
    <scope>NUCLEOTIDE SEQUENCE [LARGE SCALE GENOMIC DNA]</scope>
</reference>
<accession>A0A2H4P7B9</accession>
<proteinExistence type="predicted"/>
<name>A0A2H4P7B9_9CAUD</name>
<gene>
    <name evidence="1" type="ORF">CNR34_00132</name>
</gene>
<dbReference type="EMBL" id="MG018927">
    <property type="protein sequence ID" value="ATW58065.1"/>
    <property type="molecule type" value="Genomic_DNA"/>
</dbReference>